<dbReference type="PANTHER" id="PTHR34216">
    <property type="match status" value="1"/>
</dbReference>
<dbReference type="PANTHER" id="PTHR34216:SF3">
    <property type="entry name" value="POLY-BETA-1,6-N-ACETYL-D-GLUCOSAMINE N-DEACETYLASE"/>
    <property type="match status" value="1"/>
</dbReference>
<accession>A0A645F3I3</accession>
<dbReference type="GO" id="GO:0005975">
    <property type="term" value="P:carbohydrate metabolic process"/>
    <property type="evidence" value="ECO:0007669"/>
    <property type="project" value="InterPro"/>
</dbReference>
<dbReference type="GO" id="GO:0005576">
    <property type="term" value="C:extracellular region"/>
    <property type="evidence" value="ECO:0007669"/>
    <property type="project" value="UniProtKB-SubCell"/>
</dbReference>
<reference evidence="4" key="1">
    <citation type="submission" date="2019-08" db="EMBL/GenBank/DDBJ databases">
        <authorList>
            <person name="Kucharzyk K."/>
            <person name="Murdoch R.W."/>
            <person name="Higgins S."/>
            <person name="Loffler F."/>
        </authorList>
    </citation>
    <scope>NUCLEOTIDE SEQUENCE</scope>
</reference>
<dbReference type="InterPro" id="IPR002509">
    <property type="entry name" value="NODB_dom"/>
</dbReference>
<dbReference type="SUPFAM" id="SSF88713">
    <property type="entry name" value="Glycoside hydrolase/deacetylase"/>
    <property type="match status" value="1"/>
</dbReference>
<dbReference type="Pfam" id="PF01522">
    <property type="entry name" value="Polysacc_deac_1"/>
    <property type="match status" value="1"/>
</dbReference>
<evidence type="ECO:0000259" key="3">
    <source>
        <dbReference type="PROSITE" id="PS51677"/>
    </source>
</evidence>
<dbReference type="GO" id="GO:0016810">
    <property type="term" value="F:hydrolase activity, acting on carbon-nitrogen (but not peptide) bonds"/>
    <property type="evidence" value="ECO:0007669"/>
    <property type="project" value="InterPro"/>
</dbReference>
<name>A0A645F3I3_9ZZZZ</name>
<evidence type="ECO:0000256" key="2">
    <source>
        <dbReference type="ARBA" id="ARBA00022729"/>
    </source>
</evidence>
<protein>
    <submittedName>
        <fullName evidence="4">Poly-beta-1,6-N-acetyl-D-glucosamine N-deacetylase</fullName>
        <ecNumber evidence="4">3.5.1.-</ecNumber>
    </submittedName>
</protein>
<dbReference type="EC" id="3.5.1.-" evidence="4"/>
<dbReference type="CDD" id="cd10918">
    <property type="entry name" value="CE4_NodB_like_5s_6s"/>
    <property type="match status" value="1"/>
</dbReference>
<dbReference type="AlphaFoldDB" id="A0A645F3I3"/>
<sequence length="189" mass="21635">MKWLSDHGYKTITIKQLSDLILNGGQMPKKPVVITFDDGDADMVSNALPILQKYDFIATSYLIVKWIDAPHYITSDQVGELVKAGWEIGSHSMSHLDLTQNEDNLSYEIRESRTRLNEKFGLEVKSFAYPFGMIDEKVVNFTANSGYQAAVGLGNTYQQGLFDLFYLVRMEVRQEYSMDDFINLLPWKD</sequence>
<evidence type="ECO:0000256" key="1">
    <source>
        <dbReference type="ARBA" id="ARBA00004613"/>
    </source>
</evidence>
<keyword evidence="4" id="KW-0378">Hydrolase</keyword>
<feature type="domain" description="NodB homology" evidence="3">
    <location>
        <begin position="30"/>
        <end position="189"/>
    </location>
</feature>
<dbReference type="InterPro" id="IPR011330">
    <property type="entry name" value="Glyco_hydro/deAcase_b/a-brl"/>
</dbReference>
<comment type="caution">
    <text evidence="4">The sequence shown here is derived from an EMBL/GenBank/DDBJ whole genome shotgun (WGS) entry which is preliminary data.</text>
</comment>
<dbReference type="PROSITE" id="PS51677">
    <property type="entry name" value="NODB"/>
    <property type="match status" value="1"/>
</dbReference>
<gene>
    <name evidence="4" type="primary">icaB_5</name>
    <name evidence="4" type="ORF">SDC9_156196</name>
</gene>
<evidence type="ECO:0000313" key="4">
    <source>
        <dbReference type="EMBL" id="MPN08908.1"/>
    </source>
</evidence>
<organism evidence="4">
    <name type="scientific">bioreactor metagenome</name>
    <dbReference type="NCBI Taxonomy" id="1076179"/>
    <lineage>
        <taxon>unclassified sequences</taxon>
        <taxon>metagenomes</taxon>
        <taxon>ecological metagenomes</taxon>
    </lineage>
</organism>
<dbReference type="InterPro" id="IPR051398">
    <property type="entry name" value="Polysacch_Deacetylase"/>
</dbReference>
<proteinExistence type="predicted"/>
<dbReference type="Gene3D" id="3.20.20.370">
    <property type="entry name" value="Glycoside hydrolase/deacetylase"/>
    <property type="match status" value="1"/>
</dbReference>
<keyword evidence="2" id="KW-0732">Signal</keyword>
<dbReference type="EMBL" id="VSSQ01055000">
    <property type="protein sequence ID" value="MPN08908.1"/>
    <property type="molecule type" value="Genomic_DNA"/>
</dbReference>
<comment type="subcellular location">
    <subcellularLocation>
        <location evidence="1">Secreted</location>
    </subcellularLocation>
</comment>